<dbReference type="GO" id="GO:0005886">
    <property type="term" value="C:plasma membrane"/>
    <property type="evidence" value="ECO:0007669"/>
    <property type="project" value="TreeGrafter"/>
</dbReference>
<evidence type="ECO:0000313" key="5">
    <source>
        <dbReference type="EMBL" id="MBB6490746.1"/>
    </source>
</evidence>
<dbReference type="GO" id="GO:0015188">
    <property type="term" value="F:L-isoleucine transmembrane transporter activity"/>
    <property type="evidence" value="ECO:0007669"/>
    <property type="project" value="TreeGrafter"/>
</dbReference>
<keyword evidence="8" id="KW-1185">Reference proteome</keyword>
<dbReference type="AlphaFoldDB" id="A0A6P1C744"/>
<organism evidence="6 7">
    <name type="scientific">Rhizobium tropici</name>
    <dbReference type="NCBI Taxonomy" id="398"/>
    <lineage>
        <taxon>Bacteria</taxon>
        <taxon>Pseudomonadati</taxon>
        <taxon>Pseudomonadota</taxon>
        <taxon>Alphaproteobacteria</taxon>
        <taxon>Hyphomicrobiales</taxon>
        <taxon>Rhizobiaceae</taxon>
        <taxon>Rhizobium/Agrobacterium group</taxon>
        <taxon>Rhizobium</taxon>
    </lineage>
</organism>
<dbReference type="GO" id="GO:1903805">
    <property type="term" value="P:L-valine import across plasma membrane"/>
    <property type="evidence" value="ECO:0007669"/>
    <property type="project" value="TreeGrafter"/>
</dbReference>
<protein>
    <submittedName>
        <fullName evidence="6">ATP-binding cassette domain-containing protein</fullName>
    </submittedName>
    <submittedName>
        <fullName evidence="5">Branched-chain amino acid transport system ATP-binding protein</fullName>
    </submittedName>
</protein>
<evidence type="ECO:0000313" key="7">
    <source>
        <dbReference type="Proteomes" id="UP000471190"/>
    </source>
</evidence>
<evidence type="ECO:0000313" key="8">
    <source>
        <dbReference type="Proteomes" id="UP000526625"/>
    </source>
</evidence>
<dbReference type="GO" id="GO:1903806">
    <property type="term" value="P:L-isoleucine import across plasma membrane"/>
    <property type="evidence" value="ECO:0007669"/>
    <property type="project" value="TreeGrafter"/>
</dbReference>
<dbReference type="GO" id="GO:0005524">
    <property type="term" value="F:ATP binding"/>
    <property type="evidence" value="ECO:0007669"/>
    <property type="project" value="UniProtKB-KW"/>
</dbReference>
<keyword evidence="2" id="KW-0547">Nucleotide-binding</keyword>
<reference evidence="6 7" key="1">
    <citation type="submission" date="2020-02" db="EMBL/GenBank/DDBJ databases">
        <title>Draft genome sequence of Rhizobium tropici.</title>
        <authorList>
            <person name="Khayi S."/>
            <person name="Jemo M."/>
        </authorList>
    </citation>
    <scope>NUCLEOTIDE SEQUENCE [LARGE SCALE GENOMIC DNA]</scope>
    <source>
        <strain evidence="6 7">A12</strain>
    </source>
</reference>
<evidence type="ECO:0000256" key="1">
    <source>
        <dbReference type="ARBA" id="ARBA00022448"/>
    </source>
</evidence>
<accession>A0A6P1C744</accession>
<reference evidence="5 8" key="2">
    <citation type="submission" date="2020-08" db="EMBL/GenBank/DDBJ databases">
        <title>Genomic Encyclopedia of Type Strains, Phase IV (KMG-V): Genome sequencing to study the core and pangenomes of soil and plant-associated prokaryotes.</title>
        <authorList>
            <person name="Whitman W."/>
        </authorList>
    </citation>
    <scope>NUCLEOTIDE SEQUENCE [LARGE SCALE GENOMIC DNA]</scope>
    <source>
        <strain evidence="5 8">SEMIA 4059</strain>
    </source>
</reference>
<dbReference type="GO" id="GO:0015192">
    <property type="term" value="F:L-phenylalanine transmembrane transporter activity"/>
    <property type="evidence" value="ECO:0007669"/>
    <property type="project" value="TreeGrafter"/>
</dbReference>
<dbReference type="RefSeq" id="WP_015342634.1">
    <property type="nucleotide sequence ID" value="NZ_JAADZA010000014.1"/>
</dbReference>
<name>A0A6P1C744_RHITR</name>
<evidence type="ECO:0000313" key="6">
    <source>
        <dbReference type="EMBL" id="NEV12226.1"/>
    </source>
</evidence>
<dbReference type="Pfam" id="PF00005">
    <property type="entry name" value="ABC_tran"/>
    <property type="match status" value="1"/>
</dbReference>
<sequence length="246" mass="26657">MAASDVLLRISGLKKRYGSIVVADDIDLELPHRGCLGVIGPNGAGKSTLFHLLTGVVRQDSGSIVLDGNELSELSPHRRPSMGVVRAFQIPQCFENLTVNENVLLASYSAARLRGARARELATEALRRTGLSGVTDMHAGKLRLLDRKRLELAKALASNARLLLLDEIAGGLTDAETASLIELIQELKAMHSIIWIEHIPHALKAVADRVMVLNFGRKVMEGLPDDVMNSALVREIYMGIPADEAA</sequence>
<evidence type="ECO:0000256" key="3">
    <source>
        <dbReference type="ARBA" id="ARBA00022840"/>
    </source>
</evidence>
<dbReference type="GO" id="GO:0005304">
    <property type="term" value="F:L-valine transmembrane transporter activity"/>
    <property type="evidence" value="ECO:0007669"/>
    <property type="project" value="TreeGrafter"/>
</dbReference>
<dbReference type="PANTHER" id="PTHR45772">
    <property type="entry name" value="CONSERVED COMPONENT OF ABC TRANSPORTER FOR NATURAL AMINO ACIDS-RELATED"/>
    <property type="match status" value="1"/>
</dbReference>
<dbReference type="InterPro" id="IPR003439">
    <property type="entry name" value="ABC_transporter-like_ATP-bd"/>
</dbReference>
<keyword evidence="1" id="KW-0813">Transport</keyword>
<dbReference type="Gene3D" id="3.40.50.300">
    <property type="entry name" value="P-loop containing nucleotide triphosphate hydrolases"/>
    <property type="match status" value="1"/>
</dbReference>
<dbReference type="Proteomes" id="UP000526625">
    <property type="component" value="Unassembled WGS sequence"/>
</dbReference>
<dbReference type="GO" id="GO:0016887">
    <property type="term" value="F:ATP hydrolysis activity"/>
    <property type="evidence" value="ECO:0007669"/>
    <property type="project" value="InterPro"/>
</dbReference>
<dbReference type="EMBL" id="JACHBF010000003">
    <property type="protein sequence ID" value="MBB6490746.1"/>
    <property type="molecule type" value="Genomic_DNA"/>
</dbReference>
<dbReference type="GO" id="GO:0015808">
    <property type="term" value="P:L-alanine transport"/>
    <property type="evidence" value="ECO:0007669"/>
    <property type="project" value="TreeGrafter"/>
</dbReference>
<dbReference type="GO" id="GO:0042941">
    <property type="term" value="P:D-alanine transmembrane transport"/>
    <property type="evidence" value="ECO:0007669"/>
    <property type="project" value="TreeGrafter"/>
</dbReference>
<comment type="caution">
    <text evidence="6">The sequence shown here is derived from an EMBL/GenBank/DDBJ whole genome shotgun (WGS) entry which is preliminary data.</text>
</comment>
<evidence type="ECO:0000259" key="4">
    <source>
        <dbReference type="PROSITE" id="PS50893"/>
    </source>
</evidence>
<proteinExistence type="predicted"/>
<dbReference type="SUPFAM" id="SSF52540">
    <property type="entry name" value="P-loop containing nucleoside triphosphate hydrolases"/>
    <property type="match status" value="1"/>
</dbReference>
<dbReference type="InterPro" id="IPR027417">
    <property type="entry name" value="P-loop_NTPase"/>
</dbReference>
<dbReference type="InterPro" id="IPR003593">
    <property type="entry name" value="AAA+_ATPase"/>
</dbReference>
<gene>
    <name evidence="5" type="ORF">GGD45_001143</name>
    <name evidence="6" type="ORF">GXW80_14625</name>
</gene>
<dbReference type="PROSITE" id="PS50893">
    <property type="entry name" value="ABC_TRANSPORTER_2"/>
    <property type="match status" value="1"/>
</dbReference>
<dbReference type="EMBL" id="JAADZA010000014">
    <property type="protein sequence ID" value="NEV12226.1"/>
    <property type="molecule type" value="Genomic_DNA"/>
</dbReference>
<dbReference type="Proteomes" id="UP000471190">
    <property type="component" value="Unassembled WGS sequence"/>
</dbReference>
<dbReference type="SMART" id="SM00382">
    <property type="entry name" value="AAA"/>
    <property type="match status" value="1"/>
</dbReference>
<dbReference type="InterPro" id="IPR051120">
    <property type="entry name" value="ABC_AA/LPS_Transport"/>
</dbReference>
<evidence type="ECO:0000256" key="2">
    <source>
        <dbReference type="ARBA" id="ARBA00022741"/>
    </source>
</evidence>
<dbReference type="PANTHER" id="PTHR45772:SF7">
    <property type="entry name" value="AMINO ACID ABC TRANSPORTER ATP-BINDING PROTEIN"/>
    <property type="match status" value="1"/>
</dbReference>
<keyword evidence="3 6" id="KW-0067">ATP-binding</keyword>
<feature type="domain" description="ABC transporter" evidence="4">
    <location>
        <begin position="8"/>
        <end position="240"/>
    </location>
</feature>